<protein>
    <submittedName>
        <fullName evidence="2">M24 family metallopeptidase</fullName>
    </submittedName>
</protein>
<accession>A0ABZ2M880</accession>
<evidence type="ECO:0000313" key="3">
    <source>
        <dbReference type="Proteomes" id="UP001370348"/>
    </source>
</evidence>
<dbReference type="PANTHER" id="PTHR46112:SF2">
    <property type="entry name" value="XAA-PRO AMINOPEPTIDASE P-RELATED"/>
    <property type="match status" value="1"/>
</dbReference>
<dbReference type="Pfam" id="PF00557">
    <property type="entry name" value="Peptidase_M24"/>
    <property type="match status" value="1"/>
</dbReference>
<name>A0ABZ2M880_9BACT</name>
<dbReference type="Gene3D" id="3.90.230.10">
    <property type="entry name" value="Creatinase/methionine aminopeptidase superfamily"/>
    <property type="match status" value="1"/>
</dbReference>
<reference evidence="2 3" key="1">
    <citation type="submission" date="2021-12" db="EMBL/GenBank/DDBJ databases">
        <title>Discovery of the Pendulisporaceae a myxobacterial family with distinct sporulation behavior and unique specialized metabolism.</title>
        <authorList>
            <person name="Garcia R."/>
            <person name="Popoff A."/>
            <person name="Bader C.D."/>
            <person name="Loehr J."/>
            <person name="Walesch S."/>
            <person name="Walt C."/>
            <person name="Boldt J."/>
            <person name="Bunk B."/>
            <person name="Haeckl F.J.F.P.J."/>
            <person name="Gunesch A.P."/>
            <person name="Birkelbach J."/>
            <person name="Nuebel U."/>
            <person name="Pietschmann T."/>
            <person name="Bach T."/>
            <person name="Mueller R."/>
        </authorList>
    </citation>
    <scope>NUCLEOTIDE SEQUENCE [LARGE SCALE GENOMIC DNA]</scope>
    <source>
        <strain evidence="2 3">MSr11954</strain>
    </source>
</reference>
<keyword evidence="3" id="KW-1185">Reference proteome</keyword>
<evidence type="ECO:0000313" key="2">
    <source>
        <dbReference type="EMBL" id="WXB18721.1"/>
    </source>
</evidence>
<sequence>MDQDLEQFRAVQRLAYDCAEAVGASLRPGVTERDAAAAMRTWLLGRGVDDWLHRPFVWFGDRTAFEGVRLPHHFFPTNRRLEANMPYILDVAPVVNGYAADIGYAGCLGTNPVHEQLLRDLEAYRALILEGVRARRSFRAIYREVDGLLAQQGHKNRHRRYPLGVLAHRIEHLPMNGPRWTVAGFGLRSLRSLLGDAMIGTRAGWSPFWGPSRLSDHPPAEGLWAVEPHLGHRGVGVKFEELLVITKDDAFWLDDDLPHVRRWRWKAAA</sequence>
<proteinExistence type="predicted"/>
<gene>
    <name evidence="2" type="ORF">LZC94_15965</name>
</gene>
<dbReference type="InterPro" id="IPR000994">
    <property type="entry name" value="Pept_M24"/>
</dbReference>
<feature type="domain" description="Peptidase M24" evidence="1">
    <location>
        <begin position="6"/>
        <end position="247"/>
    </location>
</feature>
<dbReference type="CDD" id="cd01066">
    <property type="entry name" value="APP_MetAP"/>
    <property type="match status" value="1"/>
</dbReference>
<dbReference type="SUPFAM" id="SSF55920">
    <property type="entry name" value="Creatinase/aminopeptidase"/>
    <property type="match status" value="1"/>
</dbReference>
<evidence type="ECO:0000259" key="1">
    <source>
        <dbReference type="Pfam" id="PF00557"/>
    </source>
</evidence>
<dbReference type="PANTHER" id="PTHR46112">
    <property type="entry name" value="AMINOPEPTIDASE"/>
    <property type="match status" value="1"/>
</dbReference>
<dbReference type="Proteomes" id="UP001370348">
    <property type="component" value="Chromosome"/>
</dbReference>
<dbReference type="EMBL" id="CP089984">
    <property type="protein sequence ID" value="WXB18721.1"/>
    <property type="molecule type" value="Genomic_DNA"/>
</dbReference>
<dbReference type="RefSeq" id="WP_394828348.1">
    <property type="nucleotide sequence ID" value="NZ_CP089984.1"/>
</dbReference>
<dbReference type="InterPro" id="IPR036005">
    <property type="entry name" value="Creatinase/aminopeptidase-like"/>
</dbReference>
<organism evidence="2 3">
    <name type="scientific">Pendulispora albinea</name>
    <dbReference type="NCBI Taxonomy" id="2741071"/>
    <lineage>
        <taxon>Bacteria</taxon>
        <taxon>Pseudomonadati</taxon>
        <taxon>Myxococcota</taxon>
        <taxon>Myxococcia</taxon>
        <taxon>Myxococcales</taxon>
        <taxon>Sorangiineae</taxon>
        <taxon>Pendulisporaceae</taxon>
        <taxon>Pendulispora</taxon>
    </lineage>
</organism>
<dbReference type="InterPro" id="IPR050659">
    <property type="entry name" value="Peptidase_M24B"/>
</dbReference>